<sequence length="615" mass="60806">MATKTIIFLIISIFFFINNFEYCVADGCCDHLIHATAATAKQAAIDFCKCKPAIRNGPSCRNPDFNILASSFSGGTPVASSGKATANGSNTDLSSSNSMWKTPNGTVGANGTSSGNAAGTGPSNVMSQSNAMAGANSASNNGNVNAVGANSKASGMSASNVNGNTLSQSGTDSGSASGKGNSQVIADNMGSVNGNNSATARGRAGATGNILTNVDLSVGQTLNWGSVMFQLSAISSALGENNSQANIMLTGSSLYNPALSAHGLVSGVNDNGGGNVFSRVSANGTGNGNSSQLSGDMLGGVSSKTGGSRLVGAETLTSGNSNVNSFGNLVMNGSGPGEGGLWGNSSINSAGAVNGMVGVQGKSNGANKSVSVSDGIRGINGNGASGLASGNIQGTGNQDGAASSFVGANAGYPQTGVGVGSAGESKATNGTPSMLSIDDKGALLNGTGIGANGTNMVNGRVTGQSSSVNGNTFMGLTNTGNSGNSTILAKGGGAGPSSALTNANLQLVGPNGVPQTENIRGSVDATGDKTNVSSISQLVNTNGVQSLFNNQQSGVQSKGAAQSSASNSALLKRKKRSEEEILKIEGERKARSAEENNSLRQLLEKNGNEQIVAYI</sequence>
<keyword evidence="2" id="KW-0732">Signal</keyword>
<keyword evidence="3" id="KW-1185">Reference proteome</keyword>
<reference evidence="4" key="1">
    <citation type="submission" date="2022-11" db="UniProtKB">
        <authorList>
            <consortium name="WormBaseParasite"/>
        </authorList>
    </citation>
    <scope>IDENTIFICATION</scope>
</reference>
<feature type="signal peptide" evidence="2">
    <location>
        <begin position="1"/>
        <end position="25"/>
    </location>
</feature>
<dbReference type="WBParaSite" id="scaffold7531_cov165.g12138">
    <property type="protein sequence ID" value="scaffold7531_cov165.g12138"/>
    <property type="gene ID" value="scaffold7531_cov165.g12138"/>
</dbReference>
<feature type="region of interest" description="Disordered" evidence="1">
    <location>
        <begin position="80"/>
        <end position="141"/>
    </location>
</feature>
<feature type="compositionally biased region" description="Low complexity" evidence="1">
    <location>
        <begin position="555"/>
        <end position="569"/>
    </location>
</feature>
<accession>A0A915N6D8</accession>
<evidence type="ECO:0000256" key="1">
    <source>
        <dbReference type="SAM" id="MobiDB-lite"/>
    </source>
</evidence>
<proteinExistence type="predicted"/>
<feature type="region of interest" description="Disordered" evidence="1">
    <location>
        <begin position="158"/>
        <end position="201"/>
    </location>
</feature>
<feature type="region of interest" description="Disordered" evidence="1">
    <location>
        <begin position="555"/>
        <end position="574"/>
    </location>
</feature>
<feature type="compositionally biased region" description="Polar residues" evidence="1">
    <location>
        <begin position="80"/>
        <end position="107"/>
    </location>
</feature>
<organism evidence="3 4">
    <name type="scientific">Meloidogyne javanica</name>
    <name type="common">Root-knot nematode worm</name>
    <dbReference type="NCBI Taxonomy" id="6303"/>
    <lineage>
        <taxon>Eukaryota</taxon>
        <taxon>Metazoa</taxon>
        <taxon>Ecdysozoa</taxon>
        <taxon>Nematoda</taxon>
        <taxon>Chromadorea</taxon>
        <taxon>Rhabditida</taxon>
        <taxon>Tylenchina</taxon>
        <taxon>Tylenchomorpha</taxon>
        <taxon>Tylenchoidea</taxon>
        <taxon>Meloidogynidae</taxon>
        <taxon>Meloidogyninae</taxon>
        <taxon>Meloidogyne</taxon>
        <taxon>Meloidogyne incognita group</taxon>
    </lineage>
</organism>
<feature type="compositionally biased region" description="Polar residues" evidence="1">
    <location>
        <begin position="158"/>
        <end position="185"/>
    </location>
</feature>
<evidence type="ECO:0000313" key="3">
    <source>
        <dbReference type="Proteomes" id="UP000887561"/>
    </source>
</evidence>
<dbReference type="AlphaFoldDB" id="A0A915N6D8"/>
<feature type="chain" id="PRO_5036673172" evidence="2">
    <location>
        <begin position="26"/>
        <end position="615"/>
    </location>
</feature>
<dbReference type="Proteomes" id="UP000887561">
    <property type="component" value="Unplaced"/>
</dbReference>
<evidence type="ECO:0000256" key="2">
    <source>
        <dbReference type="SAM" id="SignalP"/>
    </source>
</evidence>
<evidence type="ECO:0000313" key="4">
    <source>
        <dbReference type="WBParaSite" id="scaffold7531_cov165.g12138"/>
    </source>
</evidence>
<name>A0A915N6D8_MELJA</name>
<protein>
    <submittedName>
        <fullName evidence="4">Uncharacterized protein</fullName>
    </submittedName>
</protein>
<feature type="compositionally biased region" description="Low complexity" evidence="1">
    <location>
        <begin position="109"/>
        <end position="141"/>
    </location>
</feature>